<evidence type="ECO:0000313" key="3">
    <source>
        <dbReference type="EMBL" id="EAY29474.1"/>
    </source>
</evidence>
<feature type="domain" description="DUF3298" evidence="1">
    <location>
        <begin position="257"/>
        <end position="327"/>
    </location>
</feature>
<evidence type="ECO:0000259" key="1">
    <source>
        <dbReference type="Pfam" id="PF11738"/>
    </source>
</evidence>
<sequence>MRDVISELQLKIDDADISGFFKQLDDYLNRLEIEIKAGYKNQLSELKREYISGKFDHHYPGRLKTFIKDGFVVNKVDHLLSVDSENNNSSGITYKLEEIQDEMPLFSKPDSPSLKIKVSAPHFLHKNNNITKTINDFLIDEVLSCNSLISGETKVSLNSSYALIDNMHKFKQHIYDSSYLSQQKVYDKDSPLKPDWEYELHISILFNNSKILSILAYEWFFSHMGAHPISSRRVYSFDLENGGERITLKNIVHGAKLRGLSRMITQNFYDQLDPTPLYSDEEDIDMQSFYLEDAPVFFLKNNGLYFVFSPYAITAYVFGAQTIYVTFQQIAPYLSEFLPPSLENIFNV</sequence>
<dbReference type="InterPro" id="IPR037126">
    <property type="entry name" value="PdaC/RsiV-like_sf"/>
</dbReference>
<gene>
    <name evidence="3" type="ORF">M23134_01534</name>
</gene>
<dbReference type="OrthoDB" id="594879at2"/>
<evidence type="ECO:0008006" key="5">
    <source>
        <dbReference type="Google" id="ProtNLM"/>
    </source>
</evidence>
<dbReference type="Pfam" id="PF11738">
    <property type="entry name" value="DUF3298"/>
    <property type="match status" value="1"/>
</dbReference>
<dbReference type="EMBL" id="AAWS01000011">
    <property type="protein sequence ID" value="EAY29474.1"/>
    <property type="molecule type" value="Genomic_DNA"/>
</dbReference>
<dbReference type="Gene3D" id="3.30.565.40">
    <property type="entry name" value="Fervidobacterium nodosum Rt17-B1 like"/>
    <property type="match status" value="1"/>
</dbReference>
<dbReference type="InterPro" id="IPR021729">
    <property type="entry name" value="DUF3298"/>
</dbReference>
<comment type="caution">
    <text evidence="3">The sequence shown here is derived from an EMBL/GenBank/DDBJ whole genome shotgun (WGS) entry which is preliminary data.</text>
</comment>
<evidence type="ECO:0000259" key="2">
    <source>
        <dbReference type="Pfam" id="PF13739"/>
    </source>
</evidence>
<dbReference type="Proteomes" id="UP000004095">
    <property type="component" value="Unassembled WGS sequence"/>
</dbReference>
<accession>A1ZK21</accession>
<dbReference type="AlphaFoldDB" id="A1ZK21"/>
<dbReference type="InterPro" id="IPR025303">
    <property type="entry name" value="PdaC"/>
</dbReference>
<proteinExistence type="predicted"/>
<dbReference type="Pfam" id="PF13739">
    <property type="entry name" value="PdaC"/>
    <property type="match status" value="1"/>
</dbReference>
<dbReference type="Gene3D" id="3.90.640.20">
    <property type="entry name" value="Heat-shock cognate protein, ATPase"/>
    <property type="match status" value="1"/>
</dbReference>
<evidence type="ECO:0000313" key="4">
    <source>
        <dbReference type="Proteomes" id="UP000004095"/>
    </source>
</evidence>
<reference evidence="3 4" key="1">
    <citation type="submission" date="2007-01" db="EMBL/GenBank/DDBJ databases">
        <authorList>
            <person name="Haygood M."/>
            <person name="Podell S."/>
            <person name="Anderson C."/>
            <person name="Hopkinson B."/>
            <person name="Roe K."/>
            <person name="Barbeau K."/>
            <person name="Gaasterland T."/>
            <person name="Ferriera S."/>
            <person name="Johnson J."/>
            <person name="Kravitz S."/>
            <person name="Beeson K."/>
            <person name="Sutton G."/>
            <person name="Rogers Y.-H."/>
            <person name="Friedman R."/>
            <person name="Frazier M."/>
            <person name="Venter J.C."/>
        </authorList>
    </citation>
    <scope>NUCLEOTIDE SEQUENCE [LARGE SCALE GENOMIC DNA]</scope>
    <source>
        <strain evidence="3 4">ATCC 23134</strain>
    </source>
</reference>
<organism evidence="3 4">
    <name type="scientific">Microscilla marina ATCC 23134</name>
    <dbReference type="NCBI Taxonomy" id="313606"/>
    <lineage>
        <taxon>Bacteria</taxon>
        <taxon>Pseudomonadati</taxon>
        <taxon>Bacteroidota</taxon>
        <taxon>Cytophagia</taxon>
        <taxon>Cytophagales</taxon>
        <taxon>Microscillaceae</taxon>
        <taxon>Microscilla</taxon>
    </lineage>
</organism>
<protein>
    <recommendedName>
        <fullName evidence="5">DUF3298 domain-containing protein</fullName>
    </recommendedName>
</protein>
<feature type="domain" description="Deacetylase PdaC" evidence="2">
    <location>
        <begin position="110"/>
        <end position="229"/>
    </location>
</feature>
<keyword evidence="4" id="KW-1185">Reference proteome</keyword>
<name>A1ZK21_MICM2</name>
<dbReference type="RefSeq" id="WP_002696559.1">
    <property type="nucleotide sequence ID" value="NZ_AAWS01000011.1"/>
</dbReference>